<dbReference type="EMBL" id="BARU01024306">
    <property type="protein sequence ID" value="GAH48394.1"/>
    <property type="molecule type" value="Genomic_DNA"/>
</dbReference>
<accession>X1H3G3</accession>
<dbReference type="AlphaFoldDB" id="X1H3G3"/>
<protein>
    <submittedName>
        <fullName evidence="1">Uncharacterized protein</fullName>
    </submittedName>
</protein>
<sequence>MIVEFLRKSPQSLAMNMLLSRKCKTELEAFSKRVIAKSYKHAGISDKNVVNAIQQYVTPMFSLLRATQALGPDLTMRVELDSDSKFKDLDSLSFISSGKKLTAKWLLGKSLNAYRQKCFPNSPILDRNIVTCLDDENSVMIQAADVVGNFSMAYIFVKLGRETTGRRGKANLMKNVFGKYIEKFDFSKHMKVKGDDIQL</sequence>
<organism evidence="1">
    <name type="scientific">marine sediment metagenome</name>
    <dbReference type="NCBI Taxonomy" id="412755"/>
    <lineage>
        <taxon>unclassified sequences</taxon>
        <taxon>metagenomes</taxon>
        <taxon>ecological metagenomes</taxon>
    </lineage>
</organism>
<reference evidence="1" key="1">
    <citation type="journal article" date="2014" name="Front. Microbiol.">
        <title>High frequency of phylogenetically diverse reductive dehalogenase-homologous genes in deep subseafloor sedimentary metagenomes.</title>
        <authorList>
            <person name="Kawai M."/>
            <person name="Futagami T."/>
            <person name="Toyoda A."/>
            <person name="Takaki Y."/>
            <person name="Nishi S."/>
            <person name="Hori S."/>
            <person name="Arai W."/>
            <person name="Tsubouchi T."/>
            <person name="Morono Y."/>
            <person name="Uchiyama I."/>
            <person name="Ito T."/>
            <person name="Fujiyama A."/>
            <person name="Inagaki F."/>
            <person name="Takami H."/>
        </authorList>
    </citation>
    <scope>NUCLEOTIDE SEQUENCE</scope>
    <source>
        <strain evidence="1">Expedition CK06-06</strain>
    </source>
</reference>
<gene>
    <name evidence="1" type="ORF">S03H2_39333</name>
</gene>
<evidence type="ECO:0000313" key="1">
    <source>
        <dbReference type="EMBL" id="GAH48394.1"/>
    </source>
</evidence>
<comment type="caution">
    <text evidence="1">The sequence shown here is derived from an EMBL/GenBank/DDBJ whole genome shotgun (WGS) entry which is preliminary data.</text>
</comment>
<feature type="non-terminal residue" evidence="1">
    <location>
        <position position="199"/>
    </location>
</feature>
<proteinExistence type="predicted"/>
<name>X1H3G3_9ZZZZ</name>